<proteinExistence type="predicted"/>
<dbReference type="AlphaFoldDB" id="A0A0U1LIJ2"/>
<organism evidence="2 3">
    <name type="scientific">Talaromyces islandicus</name>
    <name type="common">Penicillium islandicum</name>
    <dbReference type="NCBI Taxonomy" id="28573"/>
    <lineage>
        <taxon>Eukaryota</taxon>
        <taxon>Fungi</taxon>
        <taxon>Dikarya</taxon>
        <taxon>Ascomycota</taxon>
        <taxon>Pezizomycotina</taxon>
        <taxon>Eurotiomycetes</taxon>
        <taxon>Eurotiomycetidae</taxon>
        <taxon>Eurotiales</taxon>
        <taxon>Trichocomaceae</taxon>
        <taxon>Talaromyces</taxon>
        <taxon>Talaromyces sect. Islandici</taxon>
    </lineage>
</organism>
<accession>A0A0U1LIJ2</accession>
<dbReference type="Proteomes" id="UP000054383">
    <property type="component" value="Unassembled WGS sequence"/>
</dbReference>
<name>A0A0U1LIJ2_TALIS</name>
<dbReference type="SUPFAM" id="SSF52266">
    <property type="entry name" value="SGNH hydrolase"/>
    <property type="match status" value="1"/>
</dbReference>
<dbReference type="GO" id="GO:0004622">
    <property type="term" value="F:phosphatidylcholine lysophospholipase activity"/>
    <property type="evidence" value="ECO:0007669"/>
    <property type="project" value="TreeGrafter"/>
</dbReference>
<dbReference type="Pfam" id="PF13472">
    <property type="entry name" value="Lipase_GDSL_2"/>
    <property type="match status" value="1"/>
</dbReference>
<dbReference type="PANTHER" id="PTHR30383">
    <property type="entry name" value="THIOESTERASE 1/PROTEASE 1/LYSOPHOSPHOLIPASE L1"/>
    <property type="match status" value="1"/>
</dbReference>
<dbReference type="OMA" id="MGNHIAD"/>
<dbReference type="InterPro" id="IPR013830">
    <property type="entry name" value="SGNH_hydro"/>
</dbReference>
<dbReference type="InterPro" id="IPR036514">
    <property type="entry name" value="SGNH_hydro_sf"/>
</dbReference>
<sequence>MLDILCFGNSLTQGFWHYGLEEPHPYALALKETLVEDEVVEGEIEIDVEGKPGDLVNLEGEKTYDWVIVLGGTNDLGYGSFSPEAIFAGLQRTWSLALASSPTTKVLALTVPECAYNSTKLKRNRDALNKSILEHEEDRFFTFDLKSALPYHAMDDVLKTKIWDDGLHLTDKGYDMMGQLIAKRLAELLQGSKTS</sequence>
<evidence type="ECO:0000259" key="1">
    <source>
        <dbReference type="Pfam" id="PF13472"/>
    </source>
</evidence>
<reference evidence="2 3" key="1">
    <citation type="submission" date="2015-04" db="EMBL/GenBank/DDBJ databases">
        <authorList>
            <person name="Syromyatnikov M.Y."/>
            <person name="Popov V.N."/>
        </authorList>
    </citation>
    <scope>NUCLEOTIDE SEQUENCE [LARGE SCALE GENOMIC DNA]</scope>
    <source>
        <strain evidence="2">WF-38-12</strain>
    </source>
</reference>
<evidence type="ECO:0000313" key="3">
    <source>
        <dbReference type="Proteomes" id="UP000054383"/>
    </source>
</evidence>
<evidence type="ECO:0000313" key="2">
    <source>
        <dbReference type="EMBL" id="CRG82834.1"/>
    </source>
</evidence>
<gene>
    <name evidence="2" type="ORF">PISL3812_00180</name>
</gene>
<feature type="domain" description="SGNH hydrolase-type esterase" evidence="1">
    <location>
        <begin position="6"/>
        <end position="175"/>
    </location>
</feature>
<keyword evidence="3" id="KW-1185">Reference proteome</keyword>
<dbReference type="OrthoDB" id="408760at2759"/>
<protein>
    <recommendedName>
        <fullName evidence="1">SGNH hydrolase-type esterase domain-containing protein</fullName>
    </recommendedName>
</protein>
<dbReference type="PANTHER" id="PTHR30383:SF19">
    <property type="entry name" value="FIBRONECTIN TYPE-III DOMAIN-CONTAINING PROTEIN"/>
    <property type="match status" value="1"/>
</dbReference>
<dbReference type="CDD" id="cd00229">
    <property type="entry name" value="SGNH_hydrolase"/>
    <property type="match status" value="1"/>
</dbReference>
<dbReference type="Gene3D" id="3.40.50.1110">
    <property type="entry name" value="SGNH hydrolase"/>
    <property type="match status" value="1"/>
</dbReference>
<dbReference type="EMBL" id="CVMT01000001">
    <property type="protein sequence ID" value="CRG82834.1"/>
    <property type="molecule type" value="Genomic_DNA"/>
</dbReference>
<dbReference type="InterPro" id="IPR051532">
    <property type="entry name" value="Ester_Hydrolysis_Enzymes"/>
</dbReference>